<organism evidence="5 6">
    <name type="scientific">Leptospira weilii serovar Topaz str. LT2116</name>
    <dbReference type="NCBI Taxonomy" id="1088540"/>
    <lineage>
        <taxon>Bacteria</taxon>
        <taxon>Pseudomonadati</taxon>
        <taxon>Spirochaetota</taxon>
        <taxon>Spirochaetia</taxon>
        <taxon>Leptospirales</taxon>
        <taxon>Leptospiraceae</taxon>
        <taxon>Leptospira</taxon>
    </lineage>
</organism>
<keyword evidence="5" id="KW-0808">Transferase</keyword>
<dbReference type="GO" id="GO:0016740">
    <property type="term" value="F:transferase activity"/>
    <property type="evidence" value="ECO:0007669"/>
    <property type="project" value="UniProtKB-KW"/>
</dbReference>
<dbReference type="InterPro" id="IPR029062">
    <property type="entry name" value="Class_I_gatase-like"/>
</dbReference>
<evidence type="ECO:0000256" key="1">
    <source>
        <dbReference type="ARBA" id="ARBA00004953"/>
    </source>
</evidence>
<dbReference type="InterPro" id="IPR011698">
    <property type="entry name" value="GATase_3"/>
</dbReference>
<protein>
    <submittedName>
        <fullName evidence="5">CobB/CobQ-like glutamine amidotransferase domain protein</fullName>
    </submittedName>
</protein>
<comment type="caution">
    <text evidence="5">The sequence shown here is derived from an EMBL/GenBank/DDBJ whole genome shotgun (WGS) entry which is preliminary data.</text>
</comment>
<dbReference type="AlphaFoldDB" id="M3H677"/>
<dbReference type="GO" id="GO:0042242">
    <property type="term" value="F:cobyrinic acid a,c-diamide synthase activity"/>
    <property type="evidence" value="ECO:0007669"/>
    <property type="project" value="InterPro"/>
</dbReference>
<comment type="pathway">
    <text evidence="1">Cofactor biosynthesis; adenosylcobalamin biosynthesis.</text>
</comment>
<dbReference type="Pfam" id="PF07685">
    <property type="entry name" value="GATase_3"/>
    <property type="match status" value="1"/>
</dbReference>
<evidence type="ECO:0000256" key="3">
    <source>
        <dbReference type="ARBA" id="ARBA00022962"/>
    </source>
</evidence>
<gene>
    <name evidence="5" type="ORF">LEP1GSC188_3177</name>
</gene>
<accession>M3H677</accession>
<evidence type="ECO:0000313" key="6">
    <source>
        <dbReference type="Proteomes" id="UP000011770"/>
    </source>
</evidence>
<reference evidence="5 6" key="1">
    <citation type="submission" date="2013-01" db="EMBL/GenBank/DDBJ databases">
        <authorList>
            <person name="Harkins D.M."/>
            <person name="Durkin A.S."/>
            <person name="Brinkac L.M."/>
            <person name="Haft D.H."/>
            <person name="Selengut J.D."/>
            <person name="Sanka R."/>
            <person name="DePew J."/>
            <person name="Purushe J."/>
            <person name="Tulsiani S.M."/>
            <person name="Graham G.C."/>
            <person name="Burns M.-A."/>
            <person name="Dohnt M.F."/>
            <person name="Smythe L.D."/>
            <person name="McKay D.B."/>
            <person name="Craig S.B."/>
            <person name="Vinetz J.M."/>
            <person name="Sutton G.G."/>
            <person name="Nierman W.C."/>
            <person name="Fouts D.E."/>
        </authorList>
    </citation>
    <scope>NUCLEOTIDE SEQUENCE [LARGE SCALE GENOMIC DNA]</scope>
    <source>
        <strain evidence="5 6">LT2116</strain>
    </source>
</reference>
<dbReference type="PANTHER" id="PTHR43873">
    <property type="entry name" value="COBYRINATE A,C-DIAMIDE SYNTHASE"/>
    <property type="match status" value="1"/>
</dbReference>
<sequence length="108" mass="12250">MAGLIPGTAIMNEKLKAIGYVEVVTRQKTFLGEAGLRFRGHQFRYSNFELDEPHSIELAYGLRKRKGNEVSEEGYFHNCVLASYVHAHWASNPILPEGFVRSCLRAPR</sequence>
<evidence type="ECO:0000256" key="2">
    <source>
        <dbReference type="ARBA" id="ARBA00022573"/>
    </source>
</evidence>
<proteinExistence type="predicted"/>
<dbReference type="Proteomes" id="UP000011770">
    <property type="component" value="Unassembled WGS sequence"/>
</dbReference>
<keyword evidence="2" id="KW-0169">Cobalamin biosynthesis</keyword>
<name>M3H677_9LEPT</name>
<dbReference type="InterPro" id="IPR004484">
    <property type="entry name" value="CbiA/CobB_synth"/>
</dbReference>
<dbReference type="GO" id="GO:0009236">
    <property type="term" value="P:cobalamin biosynthetic process"/>
    <property type="evidence" value="ECO:0007669"/>
    <property type="project" value="UniProtKB-KW"/>
</dbReference>
<dbReference type="PROSITE" id="PS51274">
    <property type="entry name" value="GATASE_COBBQ"/>
    <property type="match status" value="1"/>
</dbReference>
<keyword evidence="3 5" id="KW-0315">Glutamine amidotransferase</keyword>
<dbReference type="SUPFAM" id="SSF52317">
    <property type="entry name" value="Class I glutamine amidotransferase-like"/>
    <property type="match status" value="1"/>
</dbReference>
<feature type="domain" description="CobB/CobQ-like glutamine amidotransferase" evidence="4">
    <location>
        <begin position="1"/>
        <end position="92"/>
    </location>
</feature>
<dbReference type="PANTHER" id="PTHR43873:SF1">
    <property type="entry name" value="COBYRINATE A,C-DIAMIDE SYNTHASE"/>
    <property type="match status" value="1"/>
</dbReference>
<evidence type="ECO:0000259" key="4">
    <source>
        <dbReference type="Pfam" id="PF07685"/>
    </source>
</evidence>
<evidence type="ECO:0000313" key="5">
    <source>
        <dbReference type="EMBL" id="EMF84340.1"/>
    </source>
</evidence>
<dbReference type="EMBL" id="AHOR02000003">
    <property type="protein sequence ID" value="EMF84340.1"/>
    <property type="molecule type" value="Genomic_DNA"/>
</dbReference>